<name>A0ABM3ZZA4_ZIZJJ</name>
<dbReference type="RefSeq" id="XP_060669816.1">
    <property type="nucleotide sequence ID" value="XM_060813833.1"/>
</dbReference>
<dbReference type="PANTHER" id="PTHR13304:SF0">
    <property type="entry name" value="GLYCOSYLPHOSPHATIDYLINOSITOL ANCHOR ATTACHMENT 1 PROTEIN"/>
    <property type="match status" value="1"/>
</dbReference>
<reference evidence="2" key="2">
    <citation type="submission" date="2025-08" db="UniProtKB">
        <authorList>
            <consortium name="RefSeq"/>
        </authorList>
    </citation>
    <scope>IDENTIFICATION</scope>
    <source>
        <tissue evidence="2">Seedling</tissue>
    </source>
</reference>
<organism evidence="1 2">
    <name type="scientific">Ziziphus jujuba</name>
    <name type="common">Chinese jujube</name>
    <name type="synonym">Ziziphus sativa</name>
    <dbReference type="NCBI Taxonomy" id="326968"/>
    <lineage>
        <taxon>Eukaryota</taxon>
        <taxon>Viridiplantae</taxon>
        <taxon>Streptophyta</taxon>
        <taxon>Embryophyta</taxon>
        <taxon>Tracheophyta</taxon>
        <taxon>Spermatophyta</taxon>
        <taxon>Magnoliopsida</taxon>
        <taxon>eudicotyledons</taxon>
        <taxon>Gunneridae</taxon>
        <taxon>Pentapetalae</taxon>
        <taxon>rosids</taxon>
        <taxon>fabids</taxon>
        <taxon>Rosales</taxon>
        <taxon>Rhamnaceae</taxon>
        <taxon>Paliureae</taxon>
        <taxon>Ziziphus</taxon>
    </lineage>
</organism>
<evidence type="ECO:0000313" key="1">
    <source>
        <dbReference type="Proteomes" id="UP001652623"/>
    </source>
</evidence>
<gene>
    <name evidence="2" type="primary">LOC132799369</name>
</gene>
<reference evidence="1" key="1">
    <citation type="submission" date="2025-05" db="UniProtKB">
        <authorList>
            <consortium name="RefSeq"/>
        </authorList>
    </citation>
    <scope>NUCLEOTIDE SEQUENCE [LARGE SCALE GENOMIC DNA]</scope>
</reference>
<accession>A0ABM3ZZA4</accession>
<dbReference type="Proteomes" id="UP001652623">
    <property type="component" value="Chromosome 1"/>
</dbReference>
<proteinExistence type="predicted"/>
<keyword evidence="1" id="KW-1185">Reference proteome</keyword>
<dbReference type="PANTHER" id="PTHR13304">
    <property type="entry name" value="GLYCOSYLPHOSPHATIDYLINOSITOL ANCHOR ATTACHMENT 1 PROTEIN"/>
    <property type="match status" value="1"/>
</dbReference>
<protein>
    <submittedName>
        <fullName evidence="2">Uncharacterized protein LOC132799369</fullName>
    </submittedName>
</protein>
<sequence>MWDFSSSFLGAFSIVFCTAGILALLLLPVLAKNTYIFENALMPGYGNPMLSSQDVSEANKWVKDIIALNSKSQGAGMSARVILHLGMLNFLMEPTATELALTLMFMKVTNWSPL</sequence>
<evidence type="ECO:0000313" key="2">
    <source>
        <dbReference type="RefSeq" id="XP_060669816.1"/>
    </source>
</evidence>
<dbReference type="GeneID" id="132799369"/>
<dbReference type="InterPro" id="IPR007246">
    <property type="entry name" value="Gaa1"/>
</dbReference>